<dbReference type="KEGG" id="ccai:NAS2_0384"/>
<dbReference type="PANTHER" id="PTHR42695:SF5">
    <property type="entry name" value="GLUTAMINE AMIDOTRANSFERASE YLR126C-RELATED"/>
    <property type="match status" value="1"/>
</dbReference>
<proteinExistence type="predicted"/>
<dbReference type="GO" id="GO:0005829">
    <property type="term" value="C:cytosol"/>
    <property type="evidence" value="ECO:0007669"/>
    <property type="project" value="TreeGrafter"/>
</dbReference>
<evidence type="ECO:0000313" key="3">
    <source>
        <dbReference type="Proteomes" id="UP000509448"/>
    </source>
</evidence>
<dbReference type="SUPFAM" id="SSF52317">
    <property type="entry name" value="Class I glutamine amidotransferase-like"/>
    <property type="match status" value="1"/>
</dbReference>
<dbReference type="Pfam" id="PF00117">
    <property type="entry name" value="GATase"/>
    <property type="match status" value="1"/>
</dbReference>
<reference evidence="2 3" key="1">
    <citation type="journal article" date="2019" name="ISME J.">
        <title>Isolation and characterization of a thermophilic sulfur- and iron-reducing thaumarchaeote from a terrestrial acidic hot spring.</title>
        <authorList>
            <person name="Kato S."/>
            <person name="Itoh T."/>
            <person name="Yuki M."/>
            <person name="Nagamori M."/>
            <person name="Ohnishi M."/>
            <person name="Uematsu K."/>
            <person name="Suzuki K."/>
            <person name="Takashina T."/>
            <person name="Ohkuma M."/>
        </authorList>
    </citation>
    <scope>NUCLEOTIDE SEQUENCE [LARGE SCALE GENOMIC DNA]</scope>
    <source>
        <strain evidence="2 3">NAS-02</strain>
    </source>
</reference>
<dbReference type="PANTHER" id="PTHR42695">
    <property type="entry name" value="GLUTAMINE AMIDOTRANSFERASE YLR126C-RELATED"/>
    <property type="match status" value="1"/>
</dbReference>
<dbReference type="InterPro" id="IPR029062">
    <property type="entry name" value="Class_I_gatase-like"/>
</dbReference>
<name>A0A4P2VKK4_9ARCH</name>
<evidence type="ECO:0000259" key="1">
    <source>
        <dbReference type="Pfam" id="PF00117"/>
    </source>
</evidence>
<feature type="domain" description="Glutamine amidotransferase" evidence="1">
    <location>
        <begin position="11"/>
        <end position="171"/>
    </location>
</feature>
<organism evidence="2 3">
    <name type="scientific">Conexivisphaera calida</name>
    <dbReference type="NCBI Taxonomy" id="1874277"/>
    <lineage>
        <taxon>Archaea</taxon>
        <taxon>Nitrososphaerota</taxon>
        <taxon>Conexivisphaeria</taxon>
        <taxon>Conexivisphaerales</taxon>
        <taxon>Conexivisphaeraceae</taxon>
        <taxon>Conexivisphaera</taxon>
    </lineage>
</organism>
<dbReference type="InterPro" id="IPR044992">
    <property type="entry name" value="ChyE-like"/>
</dbReference>
<dbReference type="Gene3D" id="3.40.50.880">
    <property type="match status" value="1"/>
</dbReference>
<gene>
    <name evidence="2" type="ORF">NAS2_0384</name>
</gene>
<dbReference type="AlphaFoldDB" id="A0A4P2VKK4"/>
<dbReference type="InterPro" id="IPR017926">
    <property type="entry name" value="GATASE"/>
</dbReference>
<dbReference type="EMBL" id="AP018732">
    <property type="protein sequence ID" value="BBE41775.1"/>
    <property type="molecule type" value="Genomic_DNA"/>
</dbReference>
<dbReference type="PROSITE" id="PS51273">
    <property type="entry name" value="GATASE_TYPE_1"/>
    <property type="match status" value="1"/>
</dbReference>
<keyword evidence="3" id="KW-1185">Reference proteome</keyword>
<sequence length="194" mass="20860">MFDAGGCSAPRLYELLLALGNEVRVVDASFRTDDALEALGEADALALSGRRRARSSSDVLGTALIRGARESGMPIVGVCYGAQLLNNSMGGTLEMMDRRLTGLNEVRVDRVDPAFSGLPSDRARFYEARARRIRRLAPGLRDVAWSDAGGVEAYVGDRVYGFLFHPELSGGAGVIVMRGALEALGILHPRGRRP</sequence>
<protein>
    <submittedName>
        <fullName evidence="2">GMP synthase [glutamine-hydrolyzing] subunit A</fullName>
    </submittedName>
</protein>
<dbReference type="Proteomes" id="UP000509448">
    <property type="component" value="Chromosome"/>
</dbReference>
<accession>A0A4P2VKK4</accession>
<dbReference type="CDD" id="cd01653">
    <property type="entry name" value="GATase1"/>
    <property type="match status" value="1"/>
</dbReference>
<evidence type="ECO:0000313" key="2">
    <source>
        <dbReference type="EMBL" id="BBE41775.1"/>
    </source>
</evidence>